<sequence>MGYLTNIIHRWSEVVYDTTISRCNGSMSLGWNSRSFITMTSNPRWPEIERHVQTLTLLHGIRGFAPTNPGKVHRQLKHAALS</sequence>
<evidence type="ECO:0000313" key="2">
    <source>
        <dbReference type="Proteomes" id="UP001172457"/>
    </source>
</evidence>
<comment type="caution">
    <text evidence="1">The sequence shown here is derived from an EMBL/GenBank/DDBJ whole genome shotgun (WGS) entry which is preliminary data.</text>
</comment>
<keyword evidence="2" id="KW-1185">Reference proteome</keyword>
<gene>
    <name evidence="1" type="ORF">OSB04_016920</name>
</gene>
<dbReference type="Proteomes" id="UP001172457">
    <property type="component" value="Chromosome 4"/>
</dbReference>
<dbReference type="AlphaFoldDB" id="A0AA38WHX3"/>
<organism evidence="1 2">
    <name type="scientific">Centaurea solstitialis</name>
    <name type="common">yellow star-thistle</name>
    <dbReference type="NCBI Taxonomy" id="347529"/>
    <lineage>
        <taxon>Eukaryota</taxon>
        <taxon>Viridiplantae</taxon>
        <taxon>Streptophyta</taxon>
        <taxon>Embryophyta</taxon>
        <taxon>Tracheophyta</taxon>
        <taxon>Spermatophyta</taxon>
        <taxon>Magnoliopsida</taxon>
        <taxon>eudicotyledons</taxon>
        <taxon>Gunneridae</taxon>
        <taxon>Pentapetalae</taxon>
        <taxon>asterids</taxon>
        <taxon>campanulids</taxon>
        <taxon>Asterales</taxon>
        <taxon>Asteraceae</taxon>
        <taxon>Carduoideae</taxon>
        <taxon>Cardueae</taxon>
        <taxon>Centaureinae</taxon>
        <taxon>Centaurea</taxon>
    </lineage>
</organism>
<dbReference type="EMBL" id="JARYMX010000004">
    <property type="protein sequence ID" value="KAJ9552875.1"/>
    <property type="molecule type" value="Genomic_DNA"/>
</dbReference>
<name>A0AA38WHX3_9ASTR</name>
<protein>
    <submittedName>
        <fullName evidence="1">Uncharacterized protein</fullName>
    </submittedName>
</protein>
<evidence type="ECO:0000313" key="1">
    <source>
        <dbReference type="EMBL" id="KAJ9552875.1"/>
    </source>
</evidence>
<accession>A0AA38WHX3</accession>
<proteinExistence type="predicted"/>
<reference evidence="1" key="1">
    <citation type="submission" date="2023-03" db="EMBL/GenBank/DDBJ databases">
        <title>Chromosome-scale reference genome and RAD-based genetic map of yellow starthistle (Centaurea solstitialis) reveal putative structural variation and QTLs associated with invader traits.</title>
        <authorList>
            <person name="Reatini B."/>
            <person name="Cang F.A."/>
            <person name="Jiang Q."/>
            <person name="Mckibben M.T.W."/>
            <person name="Barker M.S."/>
            <person name="Rieseberg L.H."/>
            <person name="Dlugosch K.M."/>
        </authorList>
    </citation>
    <scope>NUCLEOTIDE SEQUENCE</scope>
    <source>
        <strain evidence="1">CAN-66</strain>
        <tissue evidence="1">Leaf</tissue>
    </source>
</reference>